<dbReference type="SUPFAM" id="SSF55729">
    <property type="entry name" value="Acyl-CoA N-acyltransferases (Nat)"/>
    <property type="match status" value="1"/>
</dbReference>
<protein>
    <submittedName>
        <fullName evidence="2">Uncharacterized protein</fullName>
    </submittedName>
</protein>
<reference evidence="2 3" key="1">
    <citation type="submission" date="2018-11" db="EMBL/GenBank/DDBJ databases">
        <title>Genome assembly of Steccherinum ochraceum LE-BIN_3174, the white-rot fungus of the Steccherinaceae family (The Residual Polyporoid clade, Polyporales, Basidiomycota).</title>
        <authorList>
            <person name="Fedorova T.V."/>
            <person name="Glazunova O.A."/>
            <person name="Landesman E.O."/>
            <person name="Moiseenko K.V."/>
            <person name="Psurtseva N.V."/>
            <person name="Savinova O.S."/>
            <person name="Shakhova N.V."/>
            <person name="Tyazhelova T.V."/>
            <person name="Vasina D.V."/>
        </authorList>
    </citation>
    <scope>NUCLEOTIDE SEQUENCE [LARGE SCALE GENOMIC DNA]</scope>
    <source>
        <strain evidence="2 3">LE-BIN_3174</strain>
    </source>
</reference>
<keyword evidence="3" id="KW-1185">Reference proteome</keyword>
<dbReference type="Proteomes" id="UP000292702">
    <property type="component" value="Unassembled WGS sequence"/>
</dbReference>
<organism evidence="2 3">
    <name type="scientific">Steccherinum ochraceum</name>
    <dbReference type="NCBI Taxonomy" id="92696"/>
    <lineage>
        <taxon>Eukaryota</taxon>
        <taxon>Fungi</taxon>
        <taxon>Dikarya</taxon>
        <taxon>Basidiomycota</taxon>
        <taxon>Agaricomycotina</taxon>
        <taxon>Agaricomycetes</taxon>
        <taxon>Polyporales</taxon>
        <taxon>Steccherinaceae</taxon>
        <taxon>Steccherinum</taxon>
    </lineage>
</organism>
<dbReference type="EMBL" id="RWJN01000066">
    <property type="protein sequence ID" value="TCD68464.1"/>
    <property type="molecule type" value="Genomic_DNA"/>
</dbReference>
<feature type="region of interest" description="Disordered" evidence="1">
    <location>
        <begin position="43"/>
        <end position="70"/>
    </location>
</feature>
<evidence type="ECO:0000313" key="2">
    <source>
        <dbReference type="EMBL" id="TCD68464.1"/>
    </source>
</evidence>
<evidence type="ECO:0000256" key="1">
    <source>
        <dbReference type="SAM" id="MobiDB-lite"/>
    </source>
</evidence>
<name>A0A4R0RZ05_9APHY</name>
<dbReference type="Gene3D" id="1.25.40.20">
    <property type="entry name" value="Ankyrin repeat-containing domain"/>
    <property type="match status" value="1"/>
</dbReference>
<dbReference type="STRING" id="92696.A0A4R0RZ05"/>
<dbReference type="SUPFAM" id="SSF48403">
    <property type="entry name" value="Ankyrin repeat"/>
    <property type="match status" value="1"/>
</dbReference>
<feature type="compositionally biased region" description="Basic and acidic residues" evidence="1">
    <location>
        <begin position="43"/>
        <end position="57"/>
    </location>
</feature>
<gene>
    <name evidence="2" type="ORF">EIP91_010750</name>
</gene>
<dbReference type="InterPro" id="IPR036770">
    <property type="entry name" value="Ankyrin_rpt-contain_sf"/>
</dbReference>
<accession>A0A4R0RZ05</accession>
<proteinExistence type="predicted"/>
<dbReference type="OrthoDB" id="2753421at2759"/>
<feature type="compositionally biased region" description="Acidic residues" evidence="1">
    <location>
        <begin position="58"/>
        <end position="70"/>
    </location>
</feature>
<comment type="caution">
    <text evidence="2">The sequence shown here is derived from an EMBL/GenBank/DDBJ whole genome shotgun (WGS) entry which is preliminary data.</text>
</comment>
<evidence type="ECO:0000313" key="3">
    <source>
        <dbReference type="Proteomes" id="UP000292702"/>
    </source>
</evidence>
<dbReference type="AlphaFoldDB" id="A0A4R0RZ05"/>
<sequence length="582" mass="65360">MPQAAANFNLEDCVVSFTDKSYENPAVSRLRLVVELKTDQQARLKEAGERQERRAAGTDEDDEDDDMFDDEDDEVQGIATIEAFRIFRRKCRGSFLATMDDESDELQKFGVKLFDKNGILKPEFIENDYHKGSGCFGDELNQGTIVYVEKVEVKPQYRHKGLGGWALKQLFNSKYVMKGDFVIAWPSPDDPRFLNTAERAELQEKVEAFFYKNGFRRIGRTVFLGYSKDPDHPSRKLVAKDDVKTTYYERYSDIEDPQDNIRSLDEFMMMQEDRGSDLGGPFPLHREIAANTPIALRGGGATLPPGRMPIAEFIALVHANDPDIVHSQNPDGLTPLHVAAVAVNQLAIETLLKPEIAGTQSDLNRRDNTNGTTPLEALEFTLRSGVEFGEAMLGQVQKPYPDLPLQCAYTLRKAMGEDVGTITEYIKQKRWGCTKQGVIMSTSSINGSIGLDFVPPHLWPKIDRTFAEGFRAVLADIIVACRTEDVVPILDRIRALAATDPEAAPYLRKSGRVEYALDFVLTWAREQSVLIDGMFDENMQEDTGDRISQKWHALPICANDLNFELVRAQIGLGRNQIGPYSA</sequence>
<dbReference type="InterPro" id="IPR016181">
    <property type="entry name" value="Acyl_CoA_acyltransferase"/>
</dbReference>